<comment type="caution">
    <text evidence="1">The sequence shown here is derived from an EMBL/GenBank/DDBJ whole genome shotgun (WGS) entry which is preliminary data.</text>
</comment>
<dbReference type="EMBL" id="BDSP01000137">
    <property type="protein sequence ID" value="GAX19673.1"/>
    <property type="molecule type" value="Genomic_DNA"/>
</dbReference>
<evidence type="ECO:0000313" key="2">
    <source>
        <dbReference type="Proteomes" id="UP000198406"/>
    </source>
</evidence>
<proteinExistence type="predicted"/>
<accession>A0A1Z5K048</accession>
<dbReference type="Proteomes" id="UP000198406">
    <property type="component" value="Unassembled WGS sequence"/>
</dbReference>
<protein>
    <submittedName>
        <fullName evidence="1">Uncharacterized protein</fullName>
    </submittedName>
</protein>
<keyword evidence="2" id="KW-1185">Reference proteome</keyword>
<name>A0A1Z5K048_FISSO</name>
<gene>
    <name evidence="1" type="ORF">FisN_19Hu258</name>
</gene>
<reference evidence="1 2" key="1">
    <citation type="journal article" date="2015" name="Plant Cell">
        <title>Oil accumulation by the oleaginous diatom Fistulifera solaris as revealed by the genome and transcriptome.</title>
        <authorList>
            <person name="Tanaka T."/>
            <person name="Maeda Y."/>
            <person name="Veluchamy A."/>
            <person name="Tanaka M."/>
            <person name="Abida H."/>
            <person name="Marechal E."/>
            <person name="Bowler C."/>
            <person name="Muto M."/>
            <person name="Sunaga Y."/>
            <person name="Tanaka M."/>
            <person name="Yoshino T."/>
            <person name="Taniguchi T."/>
            <person name="Fukuda Y."/>
            <person name="Nemoto M."/>
            <person name="Matsumoto M."/>
            <person name="Wong P.S."/>
            <person name="Aburatani S."/>
            <person name="Fujibuchi W."/>
        </authorList>
    </citation>
    <scope>NUCLEOTIDE SEQUENCE [LARGE SCALE GENOMIC DNA]</scope>
    <source>
        <strain evidence="1 2">JPCC DA0580</strain>
    </source>
</reference>
<organism evidence="1 2">
    <name type="scientific">Fistulifera solaris</name>
    <name type="common">Oleaginous diatom</name>
    <dbReference type="NCBI Taxonomy" id="1519565"/>
    <lineage>
        <taxon>Eukaryota</taxon>
        <taxon>Sar</taxon>
        <taxon>Stramenopiles</taxon>
        <taxon>Ochrophyta</taxon>
        <taxon>Bacillariophyta</taxon>
        <taxon>Bacillariophyceae</taxon>
        <taxon>Bacillariophycidae</taxon>
        <taxon>Naviculales</taxon>
        <taxon>Naviculaceae</taxon>
        <taxon>Fistulifera</taxon>
    </lineage>
</organism>
<sequence length="187" mass="21074">MEPPKRISLNSSVAWLEEDSSLSMDDHWGDFLGNESSHEGQQTASFLTFSSMEASRADVSDDEDGAFYSADDDDSIPSWQEGVLHHNTNIGQIADPSQTMLPDASASWEECRRKLALSMERSKTTRFWIESNIIQYCNPTTKEALLKTLQSTALMESILQQTPEQSPWFIVEDEPSPMAQRIVHQTD</sequence>
<evidence type="ECO:0000313" key="1">
    <source>
        <dbReference type="EMBL" id="GAX19673.1"/>
    </source>
</evidence>
<dbReference type="InParanoid" id="A0A1Z5K048"/>
<dbReference type="AlphaFoldDB" id="A0A1Z5K048"/>